<sequence length="146" mass="16974">MFLQNTMAYEDDRGCSLHMPFLLLFFCIFPILLSVKTWRCGRSLLTSSASFSKLISCCFHRPVFDLGNHLYGMPYVFRRKSTEFPSSCSWPLSLKASNAAFEYRSFIIRFYVLFLHPAFIQPAPSAQWTEELYPAMHSLSCLPREF</sequence>
<feature type="transmembrane region" description="Helical" evidence="1">
    <location>
        <begin position="17"/>
        <end position="35"/>
    </location>
</feature>
<dbReference type="EMBL" id="CACRTC010000042">
    <property type="protein sequence ID" value="VYT42925.1"/>
    <property type="molecule type" value="Genomic_DNA"/>
</dbReference>
<accession>A0A6N2WKB0</accession>
<evidence type="ECO:0008006" key="3">
    <source>
        <dbReference type="Google" id="ProtNLM"/>
    </source>
</evidence>
<reference evidence="2" key="1">
    <citation type="submission" date="2019-11" db="EMBL/GenBank/DDBJ databases">
        <authorList>
            <person name="Feng L."/>
        </authorList>
    </citation>
    <scope>NUCLEOTIDE SEQUENCE</scope>
    <source>
        <strain evidence="2">BuniformisLFYP32</strain>
    </source>
</reference>
<keyword evidence="1" id="KW-0812">Transmembrane</keyword>
<keyword evidence="1" id="KW-1133">Transmembrane helix</keyword>
<organism evidence="2">
    <name type="scientific">Bacteroides uniformis</name>
    <dbReference type="NCBI Taxonomy" id="820"/>
    <lineage>
        <taxon>Bacteria</taxon>
        <taxon>Pseudomonadati</taxon>
        <taxon>Bacteroidota</taxon>
        <taxon>Bacteroidia</taxon>
        <taxon>Bacteroidales</taxon>
        <taxon>Bacteroidaceae</taxon>
        <taxon>Bacteroides</taxon>
    </lineage>
</organism>
<proteinExistence type="predicted"/>
<evidence type="ECO:0000313" key="2">
    <source>
        <dbReference type="EMBL" id="VYT42925.1"/>
    </source>
</evidence>
<protein>
    <recommendedName>
        <fullName evidence="3">Transmembrane protein</fullName>
    </recommendedName>
</protein>
<name>A0A6N2WKB0_BACUN</name>
<keyword evidence="1" id="KW-0472">Membrane</keyword>
<gene>
    <name evidence="2" type="ORF">BULFYP32_03796</name>
</gene>
<evidence type="ECO:0000256" key="1">
    <source>
        <dbReference type="SAM" id="Phobius"/>
    </source>
</evidence>
<dbReference type="AlphaFoldDB" id="A0A6N2WKB0"/>